<dbReference type="SUPFAM" id="SSF47384">
    <property type="entry name" value="Homodimeric domain of signal transducing histidine kinase"/>
    <property type="match status" value="1"/>
</dbReference>
<dbReference type="GO" id="GO:0009927">
    <property type="term" value="F:histidine phosphotransfer kinase activity"/>
    <property type="evidence" value="ECO:0007669"/>
    <property type="project" value="TreeGrafter"/>
</dbReference>
<evidence type="ECO:0000256" key="6">
    <source>
        <dbReference type="ARBA" id="ARBA00022553"/>
    </source>
</evidence>
<evidence type="ECO:0000256" key="9">
    <source>
        <dbReference type="ARBA" id="ARBA00022729"/>
    </source>
</evidence>
<dbReference type="AlphaFoldDB" id="A0A447KRD8"/>
<dbReference type="InterPro" id="IPR036097">
    <property type="entry name" value="HisK_dim/P_sf"/>
</dbReference>
<evidence type="ECO:0000256" key="12">
    <source>
        <dbReference type="ARBA" id="ARBA00022840"/>
    </source>
</evidence>
<evidence type="ECO:0000259" key="21">
    <source>
        <dbReference type="PROSITE" id="PS50894"/>
    </source>
</evidence>
<dbReference type="PROSITE" id="PS50109">
    <property type="entry name" value="HIS_KIN"/>
    <property type="match status" value="1"/>
</dbReference>
<keyword evidence="8" id="KW-0812">Transmembrane</keyword>
<comment type="subcellular location">
    <subcellularLocation>
        <location evidence="2">Cell inner membrane</location>
        <topology evidence="2">Multi-pass membrane protein</topology>
    </subcellularLocation>
</comment>
<dbReference type="Pfam" id="PF00512">
    <property type="entry name" value="HisKA"/>
    <property type="match status" value="1"/>
</dbReference>
<keyword evidence="14" id="KW-0902">Two-component regulatory system</keyword>
<evidence type="ECO:0000313" key="22">
    <source>
        <dbReference type="EMBL" id="VDZ57555.1"/>
    </source>
</evidence>
<sequence>MQALFRALLLALLTLSLAPTYADAPAQPLLINSRESYSPTAFHLDDRVWRWLGKKYAINVAVWRPSIPPLDIFTDEGRFEGITADYVLLISQYLGLRVNVHEYPSRDAAIAALRKGAVDLVVDSSGKMFPLDNGLEMSDPLIGDNPVLVHAYRRDNTPSHYQQGMQLAVSRWYYDHDWLQQRFPGAHIVRFDSDDEALSSVAFGDSDFYIGSLVTTTYLIDRNYSSYLEIQTSYPERDTGSRLLLRKDQHMLLDSINRVLAVIPDSQHQVILQQWGERADLWRVRKEIAFSAQEQKWLAANPTIKVSVNEFYAPFTMIDADGNFYGVTADVLRLIELRSGLNFQLMSAGAVDAMMEQVADGEAAFVGALSASGERSQKLLFSRPYFSSPFVLVVKAGREQGRPLVAGERVALVKGNELRRDLQARYPGIEIVDAPNANLAMQWVDEGKVDATVNTLFGSSYMIGHYFKDRLKVAERVGKDVAAIRFAVGRDRPELLSILNKSLESISPNNMSAILSKWQTRPDVQLNTWQLYRTQFWLLAGGGGALVLTSLLWIFYLRREVAARHKAQQGLQSQLMFNETLLNSVPIPLYVVDRHGELVMSNPAWRNFFHGEARETGLCGPQHVASPLHQVWQTAAERLLDQHNPHHSHTDTVDIFDGERQRTVVHYAVTYARSDAHVDGLICAWMDITEHQALAKALHDARENAEQANRAKSTFLATMSHEIRTPVSAIIGLLELAVKTSDQARDREDPVRVAWESARSLMGVIGDILDMARIESGRLELSPEWLRTTELLPPVVRVFEGLARQKGLRLRSSLPTQLPYEIFVDPLRIRQVISNLVSNAVKFTEQGGIDIDLDLAALPDGRAQLNISVQDSGRGISEAEQQDIFDPWVQAKNGSVTGGSGLGLAICAQLVNMMGGEIAMSSRPAQGTRVSFSIPVDQHHERPIGAVLQAPEPVVRHVALRILIVDDHPANRLLLRRQLGHLGHQVTEAQDGEQGWTLWQQQRFELVITDCSMPGMDGLALTRLIRQHQTQPTIVMGLTANAWPEERQRCQQAGMDDCLFKPLQLQQLQSILADAAQRLHPQLATAAAAQGVALEALVNYQGLRNLTQHDDRLMGELLSATLNGNRADLQAADQCLATEAWLALAKRIHSISGAVQIVGAQQVAECCIRLERLCQKEPLEPEAIRQQWQAVRRSVDTLNQAIEAWLAAR</sequence>
<dbReference type="KEGG" id="sof:NCTC11214_02485"/>
<dbReference type="FunFam" id="3.30.565.10:FF:000010">
    <property type="entry name" value="Sensor histidine kinase RcsC"/>
    <property type="match status" value="1"/>
</dbReference>
<feature type="modified residue" description="4-aspartylphosphate" evidence="17">
    <location>
        <position position="1010"/>
    </location>
</feature>
<dbReference type="InterPro" id="IPR049871">
    <property type="entry name" value="BvgS-like_periplasmic2"/>
</dbReference>
<dbReference type="InterPro" id="IPR008207">
    <property type="entry name" value="Sig_transdc_His_kin_Hpt_dom"/>
</dbReference>
<accession>A0A447KRD8</accession>
<dbReference type="Proteomes" id="UP000281391">
    <property type="component" value="Chromosome"/>
</dbReference>
<keyword evidence="9 18" id="KW-0732">Signal</keyword>
<evidence type="ECO:0000256" key="4">
    <source>
        <dbReference type="ARBA" id="ARBA00022475"/>
    </source>
</evidence>
<dbReference type="SUPFAM" id="SSF55874">
    <property type="entry name" value="ATPase domain of HSP90 chaperone/DNA topoisomerase II/histidine kinase"/>
    <property type="match status" value="1"/>
</dbReference>
<keyword evidence="4" id="KW-1003">Cell membrane</keyword>
<dbReference type="PANTHER" id="PTHR43047:SF72">
    <property type="entry name" value="OSMOSENSING HISTIDINE PROTEIN KINASE SLN1"/>
    <property type="match status" value="1"/>
</dbReference>
<dbReference type="InterPro" id="IPR001789">
    <property type="entry name" value="Sig_transdc_resp-reg_receiver"/>
</dbReference>
<dbReference type="InterPro" id="IPR049870">
    <property type="entry name" value="BvgS-like_periplasmic1"/>
</dbReference>
<dbReference type="Gene3D" id="3.30.450.20">
    <property type="entry name" value="PAS domain"/>
    <property type="match status" value="1"/>
</dbReference>
<dbReference type="PRINTS" id="PR00344">
    <property type="entry name" value="BCTRLSENSOR"/>
</dbReference>
<keyword evidence="7 22" id="KW-0808">Transferase</keyword>
<dbReference type="CDD" id="cd13707">
    <property type="entry name" value="PBP2_BvgS_D2"/>
    <property type="match status" value="1"/>
</dbReference>
<dbReference type="InterPro" id="IPR005467">
    <property type="entry name" value="His_kinase_dom"/>
</dbReference>
<dbReference type="SUPFAM" id="SSF52172">
    <property type="entry name" value="CheY-like"/>
    <property type="match status" value="1"/>
</dbReference>
<dbReference type="PANTHER" id="PTHR43047">
    <property type="entry name" value="TWO-COMPONENT HISTIDINE PROTEIN KINASE"/>
    <property type="match status" value="1"/>
</dbReference>
<dbReference type="InterPro" id="IPR001638">
    <property type="entry name" value="Solute-binding_3/MltF_N"/>
</dbReference>
<dbReference type="GO" id="GO:0005886">
    <property type="term" value="C:plasma membrane"/>
    <property type="evidence" value="ECO:0007669"/>
    <property type="project" value="UniProtKB-SubCell"/>
</dbReference>
<feature type="modified residue" description="Phosphohistidine" evidence="16">
    <location>
        <position position="1149"/>
    </location>
</feature>
<dbReference type="InterPro" id="IPR004358">
    <property type="entry name" value="Sig_transdc_His_kin-like_C"/>
</dbReference>
<dbReference type="EC" id="2.7.13.3" evidence="3"/>
<dbReference type="SUPFAM" id="SSF55785">
    <property type="entry name" value="PYP-like sensor domain (PAS domain)"/>
    <property type="match status" value="1"/>
</dbReference>
<evidence type="ECO:0000256" key="14">
    <source>
        <dbReference type="ARBA" id="ARBA00023012"/>
    </source>
</evidence>
<dbReference type="InterPro" id="IPR036641">
    <property type="entry name" value="HPT_dom_sf"/>
</dbReference>
<dbReference type="PROSITE" id="PS50110">
    <property type="entry name" value="RESPONSE_REGULATORY"/>
    <property type="match status" value="1"/>
</dbReference>
<dbReference type="InterPro" id="IPR011006">
    <property type="entry name" value="CheY-like_superfamily"/>
</dbReference>
<dbReference type="GO" id="GO:0000155">
    <property type="term" value="F:phosphorelay sensor kinase activity"/>
    <property type="evidence" value="ECO:0007669"/>
    <property type="project" value="InterPro"/>
</dbReference>
<feature type="domain" description="Response regulatory" evidence="20">
    <location>
        <begin position="961"/>
        <end position="1076"/>
    </location>
</feature>
<dbReference type="SMART" id="SM00448">
    <property type="entry name" value="REC"/>
    <property type="match status" value="1"/>
</dbReference>
<dbReference type="Gene3D" id="1.10.287.130">
    <property type="match status" value="1"/>
</dbReference>
<dbReference type="InterPro" id="IPR036890">
    <property type="entry name" value="HATPase_C_sf"/>
</dbReference>
<dbReference type="Gene3D" id="1.20.120.160">
    <property type="entry name" value="HPT domain"/>
    <property type="match status" value="1"/>
</dbReference>
<dbReference type="CDD" id="cd00082">
    <property type="entry name" value="HisKA"/>
    <property type="match status" value="1"/>
</dbReference>
<keyword evidence="13" id="KW-1133">Transmembrane helix</keyword>
<dbReference type="CDD" id="cd17546">
    <property type="entry name" value="REC_hyHK_CKI1_RcsC-like"/>
    <property type="match status" value="1"/>
</dbReference>
<evidence type="ECO:0000256" key="5">
    <source>
        <dbReference type="ARBA" id="ARBA00022519"/>
    </source>
</evidence>
<keyword evidence="6 17" id="KW-0597">Phosphoprotein</keyword>
<keyword evidence="11" id="KW-0418">Kinase</keyword>
<dbReference type="CDD" id="cd13705">
    <property type="entry name" value="PBP2_BvgS_D1"/>
    <property type="match status" value="1"/>
</dbReference>
<evidence type="ECO:0000256" key="13">
    <source>
        <dbReference type="ARBA" id="ARBA00022989"/>
    </source>
</evidence>
<dbReference type="SMART" id="SM00387">
    <property type="entry name" value="HATPase_c"/>
    <property type="match status" value="1"/>
</dbReference>
<dbReference type="SUPFAM" id="SSF53850">
    <property type="entry name" value="Periplasmic binding protein-like II"/>
    <property type="match status" value="2"/>
</dbReference>
<feature type="domain" description="Histidine kinase" evidence="19">
    <location>
        <begin position="718"/>
        <end position="938"/>
    </location>
</feature>
<dbReference type="Gene3D" id="3.30.565.10">
    <property type="entry name" value="Histidine kinase-like ATPase, C-terminal domain"/>
    <property type="match status" value="1"/>
</dbReference>
<protein>
    <recommendedName>
        <fullName evidence="3">histidine kinase</fullName>
        <ecNumber evidence="3">2.7.13.3</ecNumber>
    </recommendedName>
</protein>
<dbReference type="InterPro" id="IPR003661">
    <property type="entry name" value="HisK_dim/P_dom"/>
</dbReference>
<dbReference type="GO" id="GO:0005524">
    <property type="term" value="F:ATP binding"/>
    <property type="evidence" value="ECO:0007669"/>
    <property type="project" value="UniProtKB-KW"/>
</dbReference>
<dbReference type="PROSITE" id="PS50894">
    <property type="entry name" value="HPT"/>
    <property type="match status" value="1"/>
</dbReference>
<evidence type="ECO:0000256" key="7">
    <source>
        <dbReference type="ARBA" id="ARBA00022679"/>
    </source>
</evidence>
<keyword evidence="15" id="KW-0472">Membrane</keyword>
<evidence type="ECO:0000256" key="8">
    <source>
        <dbReference type="ARBA" id="ARBA00022692"/>
    </source>
</evidence>
<evidence type="ECO:0000256" key="16">
    <source>
        <dbReference type="PROSITE-ProRule" id="PRU00110"/>
    </source>
</evidence>
<evidence type="ECO:0000259" key="19">
    <source>
        <dbReference type="PROSITE" id="PS50109"/>
    </source>
</evidence>
<evidence type="ECO:0000256" key="18">
    <source>
        <dbReference type="SAM" id="SignalP"/>
    </source>
</evidence>
<dbReference type="EMBL" id="LR134117">
    <property type="protein sequence ID" value="VDZ57555.1"/>
    <property type="molecule type" value="Genomic_DNA"/>
</dbReference>
<gene>
    <name evidence="22" type="primary">bvgS_1</name>
    <name evidence="22" type="ORF">NCTC11214_02485</name>
</gene>
<dbReference type="Gene3D" id="3.40.190.10">
    <property type="entry name" value="Periplasmic binding protein-like II"/>
    <property type="match status" value="4"/>
</dbReference>
<dbReference type="CDD" id="cd16922">
    <property type="entry name" value="HATPase_EvgS-ArcB-TorS-like"/>
    <property type="match status" value="1"/>
</dbReference>
<evidence type="ECO:0000256" key="17">
    <source>
        <dbReference type="PROSITE-ProRule" id="PRU00169"/>
    </source>
</evidence>
<feature type="domain" description="HPt" evidence="21">
    <location>
        <begin position="1110"/>
        <end position="1205"/>
    </location>
</feature>
<proteinExistence type="predicted"/>
<dbReference type="InterPro" id="IPR003594">
    <property type="entry name" value="HATPase_dom"/>
</dbReference>
<dbReference type="SUPFAM" id="SSF47226">
    <property type="entry name" value="Histidine-containing phosphotransfer domain, HPT domain"/>
    <property type="match status" value="1"/>
</dbReference>
<name>A0A447KRD8_SEROD</name>
<dbReference type="Pfam" id="PF00072">
    <property type="entry name" value="Response_reg"/>
    <property type="match status" value="1"/>
</dbReference>
<dbReference type="SMART" id="SM00062">
    <property type="entry name" value="PBPb"/>
    <property type="match status" value="2"/>
</dbReference>
<feature type="signal peptide" evidence="18">
    <location>
        <begin position="1"/>
        <end position="22"/>
    </location>
</feature>
<evidence type="ECO:0000259" key="20">
    <source>
        <dbReference type="PROSITE" id="PS50110"/>
    </source>
</evidence>
<evidence type="ECO:0000256" key="2">
    <source>
        <dbReference type="ARBA" id="ARBA00004429"/>
    </source>
</evidence>
<dbReference type="Gene3D" id="3.40.50.2300">
    <property type="match status" value="1"/>
</dbReference>
<evidence type="ECO:0000256" key="15">
    <source>
        <dbReference type="ARBA" id="ARBA00023136"/>
    </source>
</evidence>
<keyword evidence="5" id="KW-0997">Cell inner membrane</keyword>
<dbReference type="Pfam" id="PF01627">
    <property type="entry name" value="Hpt"/>
    <property type="match status" value="1"/>
</dbReference>
<dbReference type="InterPro" id="IPR035965">
    <property type="entry name" value="PAS-like_dom_sf"/>
</dbReference>
<keyword evidence="12" id="KW-0067">ATP-binding</keyword>
<comment type="catalytic activity">
    <reaction evidence="1">
        <text>ATP + protein L-histidine = ADP + protein N-phospho-L-histidine.</text>
        <dbReference type="EC" id="2.7.13.3"/>
    </reaction>
</comment>
<dbReference type="RefSeq" id="WP_004958517.1">
    <property type="nucleotide sequence ID" value="NZ_JAQMZQ010000022.1"/>
</dbReference>
<keyword evidence="10" id="KW-0547">Nucleotide-binding</keyword>
<organism evidence="22 23">
    <name type="scientific">Serratia odorifera</name>
    <dbReference type="NCBI Taxonomy" id="618"/>
    <lineage>
        <taxon>Bacteria</taxon>
        <taxon>Pseudomonadati</taxon>
        <taxon>Pseudomonadota</taxon>
        <taxon>Gammaproteobacteria</taxon>
        <taxon>Enterobacterales</taxon>
        <taxon>Yersiniaceae</taxon>
        <taxon>Serratia</taxon>
    </lineage>
</organism>
<reference evidence="22 23" key="1">
    <citation type="submission" date="2018-12" db="EMBL/GenBank/DDBJ databases">
        <authorList>
            <consortium name="Pathogen Informatics"/>
        </authorList>
    </citation>
    <scope>NUCLEOTIDE SEQUENCE [LARGE SCALE GENOMIC DNA]</scope>
    <source>
        <strain evidence="22 23">NCTC11214</strain>
    </source>
</reference>
<dbReference type="Pfam" id="PF00497">
    <property type="entry name" value="SBP_bac_3"/>
    <property type="match status" value="2"/>
</dbReference>
<dbReference type="SMART" id="SM00388">
    <property type="entry name" value="HisKA"/>
    <property type="match status" value="1"/>
</dbReference>
<evidence type="ECO:0000313" key="23">
    <source>
        <dbReference type="Proteomes" id="UP000281391"/>
    </source>
</evidence>
<feature type="chain" id="PRO_5019438847" description="histidine kinase" evidence="18">
    <location>
        <begin position="23"/>
        <end position="1209"/>
    </location>
</feature>
<dbReference type="Pfam" id="PF02518">
    <property type="entry name" value="HATPase_c"/>
    <property type="match status" value="1"/>
</dbReference>
<evidence type="ECO:0000256" key="1">
    <source>
        <dbReference type="ARBA" id="ARBA00000085"/>
    </source>
</evidence>
<evidence type="ECO:0000256" key="11">
    <source>
        <dbReference type="ARBA" id="ARBA00022777"/>
    </source>
</evidence>
<evidence type="ECO:0000256" key="3">
    <source>
        <dbReference type="ARBA" id="ARBA00012438"/>
    </source>
</evidence>
<evidence type="ECO:0000256" key="10">
    <source>
        <dbReference type="ARBA" id="ARBA00022741"/>
    </source>
</evidence>